<dbReference type="InterPro" id="IPR000792">
    <property type="entry name" value="Tscrpt_reg_LuxR_C"/>
</dbReference>
<dbReference type="InterPro" id="IPR039420">
    <property type="entry name" value="WalR-like"/>
</dbReference>
<evidence type="ECO:0000259" key="6">
    <source>
        <dbReference type="PROSITE" id="PS50043"/>
    </source>
</evidence>
<dbReference type="Pfam" id="PF00072">
    <property type="entry name" value="Response_reg"/>
    <property type="match status" value="1"/>
</dbReference>
<gene>
    <name evidence="8" type="ORF">QE404_001903</name>
</gene>
<keyword evidence="4" id="KW-0804">Transcription</keyword>
<comment type="caution">
    <text evidence="8">The sequence shown here is derived from an EMBL/GenBank/DDBJ whole genome shotgun (WGS) entry which is preliminary data.</text>
</comment>
<evidence type="ECO:0000256" key="5">
    <source>
        <dbReference type="PROSITE-ProRule" id="PRU00169"/>
    </source>
</evidence>
<dbReference type="CDD" id="cd17535">
    <property type="entry name" value="REC_NarL-like"/>
    <property type="match status" value="1"/>
</dbReference>
<dbReference type="PANTHER" id="PTHR43214:SF41">
    <property type="entry name" value="NITRATE_NITRITE RESPONSE REGULATOR PROTEIN NARP"/>
    <property type="match status" value="1"/>
</dbReference>
<dbReference type="GO" id="GO:0003677">
    <property type="term" value="F:DNA binding"/>
    <property type="evidence" value="ECO:0007669"/>
    <property type="project" value="UniProtKB-KW"/>
</dbReference>
<dbReference type="PROSITE" id="PS00622">
    <property type="entry name" value="HTH_LUXR_1"/>
    <property type="match status" value="1"/>
</dbReference>
<dbReference type="PANTHER" id="PTHR43214">
    <property type="entry name" value="TWO-COMPONENT RESPONSE REGULATOR"/>
    <property type="match status" value="1"/>
</dbReference>
<dbReference type="CDD" id="cd06170">
    <property type="entry name" value="LuxR_C_like"/>
    <property type="match status" value="1"/>
</dbReference>
<proteinExistence type="predicted"/>
<dbReference type="InterPro" id="IPR058245">
    <property type="entry name" value="NreC/VraR/RcsB-like_REC"/>
</dbReference>
<protein>
    <submittedName>
        <fullName evidence="8">DNA-binding NarL/FixJ family response regulator</fullName>
    </submittedName>
</protein>
<reference evidence="8 9" key="1">
    <citation type="submission" date="2023-07" db="EMBL/GenBank/DDBJ databases">
        <title>Functional and genomic diversity of the sorghum phyllosphere microbiome.</title>
        <authorList>
            <person name="Shade A."/>
        </authorList>
    </citation>
    <scope>NUCLEOTIDE SEQUENCE [LARGE SCALE GENOMIC DNA]</scope>
    <source>
        <strain evidence="8 9">SORGH_AS_1064</strain>
    </source>
</reference>
<feature type="modified residue" description="4-aspartylphosphate" evidence="5">
    <location>
        <position position="56"/>
    </location>
</feature>
<dbReference type="Proteomes" id="UP001225072">
    <property type="component" value="Unassembled WGS sequence"/>
</dbReference>
<dbReference type="RefSeq" id="WP_307449675.1">
    <property type="nucleotide sequence ID" value="NZ_JAUTAL010000001.1"/>
</dbReference>
<dbReference type="SMART" id="SM00448">
    <property type="entry name" value="REC"/>
    <property type="match status" value="1"/>
</dbReference>
<dbReference type="SUPFAM" id="SSF46894">
    <property type="entry name" value="C-terminal effector domain of the bipartite response regulators"/>
    <property type="match status" value="1"/>
</dbReference>
<evidence type="ECO:0000256" key="4">
    <source>
        <dbReference type="ARBA" id="ARBA00023163"/>
    </source>
</evidence>
<keyword evidence="1 5" id="KW-0597">Phosphoprotein</keyword>
<evidence type="ECO:0000313" key="8">
    <source>
        <dbReference type="EMBL" id="MDQ1096756.1"/>
    </source>
</evidence>
<dbReference type="InterPro" id="IPR016032">
    <property type="entry name" value="Sig_transdc_resp-reg_C-effctor"/>
</dbReference>
<dbReference type="InterPro" id="IPR011006">
    <property type="entry name" value="CheY-like_superfamily"/>
</dbReference>
<evidence type="ECO:0000313" key="9">
    <source>
        <dbReference type="Proteomes" id="UP001225072"/>
    </source>
</evidence>
<evidence type="ECO:0000256" key="2">
    <source>
        <dbReference type="ARBA" id="ARBA00023015"/>
    </source>
</evidence>
<keyword evidence="2" id="KW-0805">Transcription regulation</keyword>
<dbReference type="SMART" id="SM00421">
    <property type="entry name" value="HTH_LUXR"/>
    <property type="match status" value="1"/>
</dbReference>
<dbReference type="PRINTS" id="PR00038">
    <property type="entry name" value="HTHLUXR"/>
</dbReference>
<dbReference type="Gene3D" id="3.40.50.2300">
    <property type="match status" value="1"/>
</dbReference>
<accession>A0ABU0TIE4</accession>
<dbReference type="PROSITE" id="PS50043">
    <property type="entry name" value="HTH_LUXR_2"/>
    <property type="match status" value="1"/>
</dbReference>
<sequence length="210" mass="23556">MDKLRTVIVDDHPIVIEGLRNLLSHEENIDIVEGFCKGRELLSYMKAHRTDLVLLDITLPDINGMDLCLMIKEVSENTLILILSNHTERSIILQTIQNGASGYLLKNSSLPELRKCIEEAVKGNICYSREVIEIISRPSKNVTEGPPKLTRREKQILAMLAEGKTSQIIGEELFLSPLTIDTHRRNLIQKFAVKNVAELMMAASRLGVVG</sequence>
<dbReference type="Pfam" id="PF00196">
    <property type="entry name" value="GerE"/>
    <property type="match status" value="1"/>
</dbReference>
<organism evidence="8 9">
    <name type="scientific">Chryseobacterium camelliae</name>
    <dbReference type="NCBI Taxonomy" id="1265445"/>
    <lineage>
        <taxon>Bacteria</taxon>
        <taxon>Pseudomonadati</taxon>
        <taxon>Bacteroidota</taxon>
        <taxon>Flavobacteriia</taxon>
        <taxon>Flavobacteriales</taxon>
        <taxon>Weeksellaceae</taxon>
        <taxon>Chryseobacterium group</taxon>
        <taxon>Chryseobacterium</taxon>
    </lineage>
</organism>
<evidence type="ECO:0000259" key="7">
    <source>
        <dbReference type="PROSITE" id="PS50110"/>
    </source>
</evidence>
<dbReference type="InterPro" id="IPR001789">
    <property type="entry name" value="Sig_transdc_resp-reg_receiver"/>
</dbReference>
<evidence type="ECO:0000256" key="3">
    <source>
        <dbReference type="ARBA" id="ARBA00023125"/>
    </source>
</evidence>
<dbReference type="EMBL" id="JAUTAL010000001">
    <property type="protein sequence ID" value="MDQ1096756.1"/>
    <property type="molecule type" value="Genomic_DNA"/>
</dbReference>
<name>A0ABU0TIE4_9FLAO</name>
<keyword evidence="9" id="KW-1185">Reference proteome</keyword>
<feature type="domain" description="Response regulatory" evidence="7">
    <location>
        <begin position="5"/>
        <end position="121"/>
    </location>
</feature>
<dbReference type="PROSITE" id="PS50110">
    <property type="entry name" value="RESPONSE_REGULATORY"/>
    <property type="match status" value="1"/>
</dbReference>
<feature type="domain" description="HTH luxR-type" evidence="6">
    <location>
        <begin position="142"/>
        <end position="207"/>
    </location>
</feature>
<dbReference type="SUPFAM" id="SSF52172">
    <property type="entry name" value="CheY-like"/>
    <property type="match status" value="1"/>
</dbReference>
<evidence type="ECO:0000256" key="1">
    <source>
        <dbReference type="ARBA" id="ARBA00022553"/>
    </source>
</evidence>
<keyword evidence="3 8" id="KW-0238">DNA-binding</keyword>